<reference evidence="2 3" key="1">
    <citation type="submission" date="2019-03" db="EMBL/GenBank/DDBJ databases">
        <title>First draft genome of Liparis tanakae, snailfish: a comprehensive survey of snailfish specific genes.</title>
        <authorList>
            <person name="Kim W."/>
            <person name="Song I."/>
            <person name="Jeong J.-H."/>
            <person name="Kim D."/>
            <person name="Kim S."/>
            <person name="Ryu S."/>
            <person name="Song J.Y."/>
            <person name="Lee S.K."/>
        </authorList>
    </citation>
    <scope>NUCLEOTIDE SEQUENCE [LARGE SCALE GENOMIC DNA]</scope>
    <source>
        <tissue evidence="2">Muscle</tissue>
    </source>
</reference>
<feature type="compositionally biased region" description="Basic and acidic residues" evidence="1">
    <location>
        <begin position="1"/>
        <end position="13"/>
    </location>
</feature>
<name>A0A4Z2HAG3_9TELE</name>
<gene>
    <name evidence="2" type="ORF">EYF80_027303</name>
</gene>
<sequence length="149" mass="15998">MHRKPYTADEEKSLSPYGAMKGQENGITGELLTAPPALTPTESERNEGREQLECWRAVAYKSDRHGQGPAALDCPPCTSAAVTYLPPWLLADSPSCPSDTHGAPHGLVEGQTECRGWLAAGTHSTACRSRALHGPRAVLSVQHLPLTFI</sequence>
<dbReference type="Proteomes" id="UP000314294">
    <property type="component" value="Unassembled WGS sequence"/>
</dbReference>
<dbReference type="EMBL" id="SRLO01000292">
    <property type="protein sequence ID" value="TNN62500.1"/>
    <property type="molecule type" value="Genomic_DNA"/>
</dbReference>
<feature type="region of interest" description="Disordered" evidence="1">
    <location>
        <begin position="1"/>
        <end position="49"/>
    </location>
</feature>
<keyword evidence="3" id="KW-1185">Reference proteome</keyword>
<proteinExistence type="predicted"/>
<accession>A0A4Z2HAG3</accession>
<dbReference type="AlphaFoldDB" id="A0A4Z2HAG3"/>
<evidence type="ECO:0000256" key="1">
    <source>
        <dbReference type="SAM" id="MobiDB-lite"/>
    </source>
</evidence>
<evidence type="ECO:0000313" key="3">
    <source>
        <dbReference type="Proteomes" id="UP000314294"/>
    </source>
</evidence>
<comment type="caution">
    <text evidence="2">The sequence shown here is derived from an EMBL/GenBank/DDBJ whole genome shotgun (WGS) entry which is preliminary data.</text>
</comment>
<organism evidence="2 3">
    <name type="scientific">Liparis tanakae</name>
    <name type="common">Tanaka's snailfish</name>
    <dbReference type="NCBI Taxonomy" id="230148"/>
    <lineage>
        <taxon>Eukaryota</taxon>
        <taxon>Metazoa</taxon>
        <taxon>Chordata</taxon>
        <taxon>Craniata</taxon>
        <taxon>Vertebrata</taxon>
        <taxon>Euteleostomi</taxon>
        <taxon>Actinopterygii</taxon>
        <taxon>Neopterygii</taxon>
        <taxon>Teleostei</taxon>
        <taxon>Neoteleostei</taxon>
        <taxon>Acanthomorphata</taxon>
        <taxon>Eupercaria</taxon>
        <taxon>Perciformes</taxon>
        <taxon>Cottioidei</taxon>
        <taxon>Cottales</taxon>
        <taxon>Liparidae</taxon>
        <taxon>Liparis</taxon>
    </lineage>
</organism>
<protein>
    <submittedName>
        <fullName evidence="2">Uncharacterized protein</fullName>
    </submittedName>
</protein>
<evidence type="ECO:0000313" key="2">
    <source>
        <dbReference type="EMBL" id="TNN62500.1"/>
    </source>
</evidence>